<feature type="transmembrane region" description="Helical" evidence="4">
    <location>
        <begin position="68"/>
        <end position="85"/>
    </location>
</feature>
<gene>
    <name evidence="5" type="ORF">NKR19_g1988</name>
</gene>
<dbReference type="InterPro" id="IPR011701">
    <property type="entry name" value="MFS"/>
</dbReference>
<evidence type="ECO:0000256" key="2">
    <source>
        <dbReference type="ARBA" id="ARBA00006727"/>
    </source>
</evidence>
<dbReference type="GO" id="GO:0022857">
    <property type="term" value="F:transmembrane transporter activity"/>
    <property type="evidence" value="ECO:0007669"/>
    <property type="project" value="InterPro"/>
</dbReference>
<evidence type="ECO:0000313" key="5">
    <source>
        <dbReference type="EMBL" id="KAJ9161741.1"/>
    </source>
</evidence>
<dbReference type="Pfam" id="PF07690">
    <property type="entry name" value="MFS_1"/>
    <property type="match status" value="1"/>
</dbReference>
<feature type="transmembrane region" description="Helical" evidence="4">
    <location>
        <begin position="294"/>
        <end position="317"/>
    </location>
</feature>
<feature type="transmembrane region" description="Helical" evidence="4">
    <location>
        <begin position="262"/>
        <end position="282"/>
    </location>
</feature>
<dbReference type="GO" id="GO:0016020">
    <property type="term" value="C:membrane"/>
    <property type="evidence" value="ECO:0007669"/>
    <property type="project" value="UniProtKB-SubCell"/>
</dbReference>
<feature type="transmembrane region" description="Helical" evidence="4">
    <location>
        <begin position="123"/>
        <end position="149"/>
    </location>
</feature>
<dbReference type="PANTHER" id="PTHR11360">
    <property type="entry name" value="MONOCARBOXYLATE TRANSPORTER"/>
    <property type="match status" value="1"/>
</dbReference>
<dbReference type="PANTHER" id="PTHR11360:SF130">
    <property type="entry name" value="MAJOR FACILITATOR SUPERFAMILY (MFS) PROFILE DOMAIN-CONTAINING PROTEIN-RELATED"/>
    <property type="match status" value="1"/>
</dbReference>
<feature type="transmembrane region" description="Helical" evidence="4">
    <location>
        <begin position="156"/>
        <end position="175"/>
    </location>
</feature>
<name>A0AA38SBE3_9PEZI</name>
<dbReference type="Gene3D" id="1.20.1250.20">
    <property type="entry name" value="MFS general substrate transporter like domains"/>
    <property type="match status" value="2"/>
</dbReference>
<evidence type="ECO:0000256" key="3">
    <source>
        <dbReference type="SAM" id="MobiDB-lite"/>
    </source>
</evidence>
<feature type="transmembrane region" description="Helical" evidence="4">
    <location>
        <begin position="97"/>
        <end position="117"/>
    </location>
</feature>
<dbReference type="EMBL" id="JANBVN010000019">
    <property type="protein sequence ID" value="KAJ9161741.1"/>
    <property type="molecule type" value="Genomic_DNA"/>
</dbReference>
<protein>
    <submittedName>
        <fullName evidence="5">Monocarboxylate permease</fullName>
    </submittedName>
</protein>
<keyword evidence="6" id="KW-1185">Reference proteome</keyword>
<accession>A0AA38SBE3</accession>
<feature type="transmembrane region" description="Helical" evidence="4">
    <location>
        <begin position="227"/>
        <end position="250"/>
    </location>
</feature>
<keyword evidence="4" id="KW-0812">Transmembrane</keyword>
<keyword evidence="4" id="KW-0472">Membrane</keyword>
<comment type="subcellular location">
    <subcellularLocation>
        <location evidence="1">Membrane</location>
        <topology evidence="1">Multi-pass membrane protein</topology>
    </subcellularLocation>
</comment>
<feature type="transmembrane region" description="Helical" evidence="4">
    <location>
        <begin position="38"/>
        <end position="56"/>
    </location>
</feature>
<reference evidence="5" key="1">
    <citation type="submission" date="2022-07" db="EMBL/GenBank/DDBJ databases">
        <title>Fungi with potential for degradation of polypropylene.</title>
        <authorList>
            <person name="Gostincar C."/>
        </authorList>
    </citation>
    <scope>NUCLEOTIDE SEQUENCE</scope>
    <source>
        <strain evidence="5">EXF-13287</strain>
    </source>
</reference>
<dbReference type="InterPro" id="IPR036259">
    <property type="entry name" value="MFS_trans_sf"/>
</dbReference>
<keyword evidence="4" id="KW-1133">Transmembrane helix</keyword>
<organism evidence="5 6">
    <name type="scientific">Coniochaeta hoffmannii</name>
    <dbReference type="NCBI Taxonomy" id="91930"/>
    <lineage>
        <taxon>Eukaryota</taxon>
        <taxon>Fungi</taxon>
        <taxon>Dikarya</taxon>
        <taxon>Ascomycota</taxon>
        <taxon>Pezizomycotina</taxon>
        <taxon>Sordariomycetes</taxon>
        <taxon>Sordariomycetidae</taxon>
        <taxon>Coniochaetales</taxon>
        <taxon>Coniochaetaceae</taxon>
        <taxon>Coniochaeta</taxon>
    </lineage>
</organism>
<dbReference type="InterPro" id="IPR050327">
    <property type="entry name" value="Proton-linked_MCT"/>
</dbReference>
<sequence>MGASTGSSDTESRPQQPAIPPPPDGGLRAWLQILAGHLINALTWGYTASFGVYQLYYTTTLNLPPSQISWIGSIQIFLTFFVGTVSGRSADAGYAQYTVLLGSTMVVLGTFMTSLATTYWQVFLAYGVCTGLGMGILYMPGVAVIGSYWQERKAMALGMAASGSGTGGIVFPLIVQSLQHHIGFPNAVRVQACVAAFLAIIIKLLLRPRLPPRKSGPLVECSAFLEPTYALFTCGVFLLFWALYFCFFYMNTFATSPEVGIGLSDLAAANLVVVISAIGIPVRPLLGWAADRRLGALPTMIVSSAVLGVVLFAWIPVRDVGGLYAWSVVYGIATGATQGIFVGALASLTKQADKMGTRFGMVCSVLAFASLAGPPTAGALIQAEGGGFLGAQIWGGAVTLAGSGFVLAAWWFSVRQERRDAGLPAMKMALPGRKRPDDQGSVVGVIQGA</sequence>
<feature type="transmembrane region" description="Helical" evidence="4">
    <location>
        <begin position="393"/>
        <end position="412"/>
    </location>
</feature>
<dbReference type="Proteomes" id="UP001174691">
    <property type="component" value="Unassembled WGS sequence"/>
</dbReference>
<proteinExistence type="inferred from homology"/>
<feature type="transmembrane region" description="Helical" evidence="4">
    <location>
        <begin position="323"/>
        <end position="347"/>
    </location>
</feature>
<feature type="transmembrane region" description="Helical" evidence="4">
    <location>
        <begin position="359"/>
        <end position="381"/>
    </location>
</feature>
<dbReference type="AlphaFoldDB" id="A0AA38SBE3"/>
<comment type="caution">
    <text evidence="5">The sequence shown here is derived from an EMBL/GenBank/DDBJ whole genome shotgun (WGS) entry which is preliminary data.</text>
</comment>
<evidence type="ECO:0000313" key="6">
    <source>
        <dbReference type="Proteomes" id="UP001174691"/>
    </source>
</evidence>
<feature type="transmembrane region" description="Helical" evidence="4">
    <location>
        <begin position="187"/>
        <end position="206"/>
    </location>
</feature>
<dbReference type="SUPFAM" id="SSF103473">
    <property type="entry name" value="MFS general substrate transporter"/>
    <property type="match status" value="1"/>
</dbReference>
<comment type="similarity">
    <text evidence="2">Belongs to the major facilitator superfamily. Monocarboxylate porter (TC 2.A.1.13) family.</text>
</comment>
<evidence type="ECO:0000256" key="1">
    <source>
        <dbReference type="ARBA" id="ARBA00004141"/>
    </source>
</evidence>
<evidence type="ECO:0000256" key="4">
    <source>
        <dbReference type="SAM" id="Phobius"/>
    </source>
</evidence>
<feature type="region of interest" description="Disordered" evidence="3">
    <location>
        <begin position="1"/>
        <end position="22"/>
    </location>
</feature>